<organism evidence="3">
    <name type="scientific">Mycobacterium sp. (strain JLS)</name>
    <dbReference type="NCBI Taxonomy" id="164757"/>
    <lineage>
        <taxon>Bacteria</taxon>
        <taxon>Bacillati</taxon>
        <taxon>Actinomycetota</taxon>
        <taxon>Actinomycetes</taxon>
        <taxon>Mycobacteriales</taxon>
        <taxon>Mycobacteriaceae</taxon>
        <taxon>Mycobacterium</taxon>
    </lineage>
</organism>
<evidence type="ECO:0000256" key="1">
    <source>
        <dbReference type="ARBA" id="ARBA00006817"/>
    </source>
</evidence>
<proteinExistence type="inferred from homology"/>
<sequence length="274" mass="29844">MPIRKDDGRRWVEMELLVPGTPEQVWDAMATGPGMSAWFTPTTVEERVGGELHFDFGGGATQRGVVTGWEPPRRLTYEEHDWSGIGSPGPLATEITVTGRRGGECVVRMVHSLFTDADDWDDELEGFEGGWPGFFAVLRLYLRDFAGQPAAPVRVMAEYPGEVADGWSRLATALALTGADVGQRVASPSGAPEFGGVVERVHQTRESRDVMVRLDHPGNGIAVVGMYPMGDAARAMVSLYRYGDAAADTAADQRQVWAQWLDGVLGRDPIVSQR</sequence>
<dbReference type="InterPro" id="IPR013538">
    <property type="entry name" value="ASHA1/2-like_C"/>
</dbReference>
<protein>
    <submittedName>
        <fullName evidence="3">Activator of Hsp90 ATPase 1 family protein</fullName>
    </submittedName>
</protein>
<evidence type="ECO:0000259" key="2">
    <source>
        <dbReference type="Pfam" id="PF08327"/>
    </source>
</evidence>
<dbReference type="InterPro" id="IPR023393">
    <property type="entry name" value="START-like_dom_sf"/>
</dbReference>
<dbReference type="Gene3D" id="3.30.530.20">
    <property type="match status" value="1"/>
</dbReference>
<dbReference type="AlphaFoldDB" id="A0A5Q5CAX2"/>
<name>A0A5Q5CAX2_MYCSJ</name>
<dbReference type="SUPFAM" id="SSF55961">
    <property type="entry name" value="Bet v1-like"/>
    <property type="match status" value="1"/>
</dbReference>
<dbReference type="EMBL" id="CP000580">
    <property type="protein sequence ID" value="ABN96197.1"/>
    <property type="molecule type" value="Genomic_DNA"/>
</dbReference>
<gene>
    <name evidence="3" type="ordered locus">Mjls_0384</name>
</gene>
<evidence type="ECO:0000313" key="3">
    <source>
        <dbReference type="EMBL" id="ABN96197.1"/>
    </source>
</evidence>
<dbReference type="Pfam" id="PF08327">
    <property type="entry name" value="AHSA1"/>
    <property type="match status" value="1"/>
</dbReference>
<dbReference type="KEGG" id="mjl:Mjls_0384"/>
<dbReference type="CDD" id="cd07814">
    <property type="entry name" value="SRPBCC_CalC_Aha1-like"/>
    <property type="match status" value="1"/>
</dbReference>
<accession>A0A5Q5CAX2</accession>
<reference evidence="3" key="1">
    <citation type="submission" date="2007-02" db="EMBL/GenBank/DDBJ databases">
        <title>Complete sequence of Mycobacterium sp. JLS.</title>
        <authorList>
            <consortium name="US DOE Joint Genome Institute"/>
            <person name="Copeland A."/>
            <person name="Lucas S."/>
            <person name="Lapidus A."/>
            <person name="Barry K."/>
            <person name="Detter J.C."/>
            <person name="Glavina del Rio T."/>
            <person name="Hammon N."/>
            <person name="Israni S."/>
            <person name="Dalin E."/>
            <person name="Tice H."/>
            <person name="Pitluck S."/>
            <person name="Chain P."/>
            <person name="Malfatti S."/>
            <person name="Shin M."/>
            <person name="Vergez L."/>
            <person name="Schmutz J."/>
            <person name="Larimer F."/>
            <person name="Land M."/>
            <person name="Hauser L."/>
            <person name="Kyrpides N."/>
            <person name="Mikhailova N."/>
            <person name="Miller C.D."/>
            <person name="Anderson A.J."/>
            <person name="Sims R.C."/>
            <person name="Richardson P."/>
        </authorList>
    </citation>
    <scope>NUCLEOTIDE SEQUENCE [LARGE SCALE GENOMIC DNA]</scope>
    <source>
        <strain evidence="3">JLS</strain>
    </source>
</reference>
<comment type="similarity">
    <text evidence="1">Belongs to the AHA1 family.</text>
</comment>
<feature type="domain" description="Activator of Hsp90 ATPase homologue 1/2-like C-terminal" evidence="2">
    <location>
        <begin position="21"/>
        <end position="142"/>
    </location>
</feature>